<dbReference type="Proteomes" id="UP001055879">
    <property type="component" value="Linkage Group LG02"/>
</dbReference>
<evidence type="ECO:0000313" key="1">
    <source>
        <dbReference type="EMBL" id="KAI3758027.1"/>
    </source>
</evidence>
<reference evidence="2" key="1">
    <citation type="journal article" date="2022" name="Mol. Ecol. Resour.">
        <title>The genomes of chicory, endive, great burdock and yacon provide insights into Asteraceae palaeo-polyploidization history and plant inulin production.</title>
        <authorList>
            <person name="Fan W."/>
            <person name="Wang S."/>
            <person name="Wang H."/>
            <person name="Wang A."/>
            <person name="Jiang F."/>
            <person name="Liu H."/>
            <person name="Zhao H."/>
            <person name="Xu D."/>
            <person name="Zhang Y."/>
        </authorList>
    </citation>
    <scope>NUCLEOTIDE SEQUENCE [LARGE SCALE GENOMIC DNA]</scope>
    <source>
        <strain evidence="2">cv. Niubang</strain>
    </source>
</reference>
<dbReference type="EMBL" id="CM042048">
    <property type="protein sequence ID" value="KAI3758027.1"/>
    <property type="molecule type" value="Genomic_DNA"/>
</dbReference>
<keyword evidence="2" id="KW-1185">Reference proteome</keyword>
<accession>A0ACB9EGT4</accession>
<name>A0ACB9EGT4_ARCLA</name>
<gene>
    <name evidence="1" type="ORF">L6452_05574</name>
</gene>
<protein>
    <submittedName>
        <fullName evidence="1">Uncharacterized protein</fullName>
    </submittedName>
</protein>
<organism evidence="1 2">
    <name type="scientific">Arctium lappa</name>
    <name type="common">Greater burdock</name>
    <name type="synonym">Lappa major</name>
    <dbReference type="NCBI Taxonomy" id="4217"/>
    <lineage>
        <taxon>Eukaryota</taxon>
        <taxon>Viridiplantae</taxon>
        <taxon>Streptophyta</taxon>
        <taxon>Embryophyta</taxon>
        <taxon>Tracheophyta</taxon>
        <taxon>Spermatophyta</taxon>
        <taxon>Magnoliopsida</taxon>
        <taxon>eudicotyledons</taxon>
        <taxon>Gunneridae</taxon>
        <taxon>Pentapetalae</taxon>
        <taxon>asterids</taxon>
        <taxon>campanulids</taxon>
        <taxon>Asterales</taxon>
        <taxon>Asteraceae</taxon>
        <taxon>Carduoideae</taxon>
        <taxon>Cardueae</taxon>
        <taxon>Arctiinae</taxon>
        <taxon>Arctium</taxon>
    </lineage>
</organism>
<reference evidence="1 2" key="2">
    <citation type="journal article" date="2022" name="Mol. Ecol. Resour.">
        <title>The genomes of chicory, endive, great burdock and yacon provide insights into Asteraceae paleo-polyploidization history and plant inulin production.</title>
        <authorList>
            <person name="Fan W."/>
            <person name="Wang S."/>
            <person name="Wang H."/>
            <person name="Wang A."/>
            <person name="Jiang F."/>
            <person name="Liu H."/>
            <person name="Zhao H."/>
            <person name="Xu D."/>
            <person name="Zhang Y."/>
        </authorList>
    </citation>
    <scope>NUCLEOTIDE SEQUENCE [LARGE SCALE GENOMIC DNA]</scope>
    <source>
        <strain evidence="2">cv. Niubang</strain>
    </source>
</reference>
<comment type="caution">
    <text evidence="1">The sequence shown here is derived from an EMBL/GenBank/DDBJ whole genome shotgun (WGS) entry which is preliminary data.</text>
</comment>
<evidence type="ECO:0000313" key="2">
    <source>
        <dbReference type="Proteomes" id="UP001055879"/>
    </source>
</evidence>
<sequence>MVHRQREDEDAPPENNDIFVNEAPHHNPVNVVEVIVNHPEDPMREPEDRLPKQQASQEGRTVTKWELCRLVKELRKYDRYKLALQVDGWMKKKPERFVMALSDASIQLDLVSKVEGISVAVIAFLNH</sequence>
<proteinExistence type="predicted"/>